<dbReference type="PANTHER" id="PTHR10742:SF342">
    <property type="entry name" value="AMINE OXIDASE"/>
    <property type="match status" value="1"/>
</dbReference>
<reference evidence="5 6" key="1">
    <citation type="submission" date="2015-08" db="EMBL/GenBank/DDBJ databases">
        <title>Draft Genome Sequence of Bacillus vietnamensis UCD-SED5.</title>
        <authorList>
            <person name="Lee R.D."/>
            <person name="Jospin G."/>
            <person name="Lang J.M."/>
            <person name="Coil D.A."/>
            <person name="Eisen J.A."/>
        </authorList>
    </citation>
    <scope>NUCLEOTIDE SEQUENCE [LARGE SCALE GENOMIC DNA]</scope>
    <source>
        <strain evidence="5 6">UCD-SED5</strain>
    </source>
</reference>
<dbReference type="Gene3D" id="1.10.405.10">
    <property type="entry name" value="Guanine Nucleotide Dissociation Inhibitor, domain 1"/>
    <property type="match status" value="1"/>
</dbReference>
<dbReference type="PANTHER" id="PTHR10742">
    <property type="entry name" value="FLAVIN MONOAMINE OXIDASE"/>
    <property type="match status" value="1"/>
</dbReference>
<feature type="binding site" evidence="3">
    <location>
        <position position="465"/>
    </location>
    <ligand>
        <name>FAD</name>
        <dbReference type="ChEBI" id="CHEBI:57692"/>
    </ligand>
</feature>
<feature type="binding site" evidence="3">
    <location>
        <position position="43"/>
    </location>
    <ligand>
        <name>FAD</name>
        <dbReference type="ChEBI" id="CHEBI:57692"/>
    </ligand>
</feature>
<dbReference type="Gene3D" id="3.90.660.10">
    <property type="match status" value="1"/>
</dbReference>
<dbReference type="InterPro" id="IPR036188">
    <property type="entry name" value="FAD/NAD-bd_sf"/>
</dbReference>
<accession>A0A0N8GH32</accession>
<dbReference type="OrthoDB" id="25353at2"/>
<organism evidence="5 6">
    <name type="scientific">Rossellomorea vietnamensis</name>
    <dbReference type="NCBI Taxonomy" id="218284"/>
    <lineage>
        <taxon>Bacteria</taxon>
        <taxon>Bacillati</taxon>
        <taxon>Bacillota</taxon>
        <taxon>Bacilli</taxon>
        <taxon>Bacillales</taxon>
        <taxon>Bacillaceae</taxon>
        <taxon>Rossellomorea</taxon>
    </lineage>
</organism>
<dbReference type="SUPFAM" id="SSF51905">
    <property type="entry name" value="FAD/NAD(P)-binding domain"/>
    <property type="match status" value="1"/>
</dbReference>
<dbReference type="InterPro" id="IPR001613">
    <property type="entry name" value="Flavin_amine_oxidase"/>
</dbReference>
<dbReference type="InterPro" id="IPR050281">
    <property type="entry name" value="Flavin_monoamine_oxidase"/>
</dbReference>
<dbReference type="eggNOG" id="COG1231">
    <property type="taxonomic scope" value="Bacteria"/>
</dbReference>
<feature type="binding site" evidence="3">
    <location>
        <position position="90"/>
    </location>
    <ligand>
        <name>substrate</name>
    </ligand>
</feature>
<dbReference type="GO" id="GO:0009063">
    <property type="term" value="P:amino acid catabolic process"/>
    <property type="evidence" value="ECO:0007669"/>
    <property type="project" value="TreeGrafter"/>
</dbReference>
<proteinExistence type="predicted"/>
<gene>
    <name evidence="5" type="ORF">AM506_08960</name>
</gene>
<evidence type="ECO:0000256" key="3">
    <source>
        <dbReference type="PIRSR" id="PIRSR601613-1"/>
    </source>
</evidence>
<evidence type="ECO:0000313" key="5">
    <source>
        <dbReference type="EMBL" id="KPL60170.1"/>
    </source>
</evidence>
<feature type="domain" description="Amine oxidase" evidence="4">
    <location>
        <begin position="42"/>
        <end position="488"/>
    </location>
</feature>
<evidence type="ECO:0000256" key="1">
    <source>
        <dbReference type="ARBA" id="ARBA00001974"/>
    </source>
</evidence>
<dbReference type="PRINTS" id="PR00757">
    <property type="entry name" value="AMINEOXDASEF"/>
</dbReference>
<feature type="binding site" evidence="3">
    <location>
        <position position="269"/>
    </location>
    <ligand>
        <name>FAD</name>
        <dbReference type="ChEBI" id="CHEBI:57692"/>
    </ligand>
</feature>
<evidence type="ECO:0000313" key="6">
    <source>
        <dbReference type="Proteomes" id="UP000050398"/>
    </source>
</evidence>
<dbReference type="Pfam" id="PF01593">
    <property type="entry name" value="Amino_oxidase"/>
    <property type="match status" value="1"/>
</dbReference>
<dbReference type="RefSeq" id="WP_060672141.1">
    <property type="nucleotide sequence ID" value="NZ_LIXZ01000005.1"/>
</dbReference>
<dbReference type="Proteomes" id="UP000050398">
    <property type="component" value="Unassembled WGS sequence"/>
</dbReference>
<comment type="cofactor">
    <cofactor evidence="1">
        <name>FAD</name>
        <dbReference type="ChEBI" id="CHEBI:57692"/>
    </cofactor>
</comment>
<dbReference type="SUPFAM" id="SSF54373">
    <property type="entry name" value="FAD-linked reductases, C-terminal domain"/>
    <property type="match status" value="1"/>
</dbReference>
<comment type="caution">
    <text evidence="5">The sequence shown here is derived from an EMBL/GenBank/DDBJ whole genome shotgun (WGS) entry which is preliminary data.</text>
</comment>
<dbReference type="PATRIC" id="fig|218284.4.peg.3433"/>
<dbReference type="EMBL" id="LIXZ01000005">
    <property type="protein sequence ID" value="KPL60170.1"/>
    <property type="molecule type" value="Genomic_DNA"/>
</dbReference>
<evidence type="ECO:0000259" key="4">
    <source>
        <dbReference type="Pfam" id="PF01593"/>
    </source>
</evidence>
<dbReference type="Gene3D" id="3.50.50.60">
    <property type="entry name" value="FAD/NAD(P)-binding domain"/>
    <property type="match status" value="1"/>
</dbReference>
<dbReference type="InterPro" id="IPR002937">
    <property type="entry name" value="Amino_oxidase"/>
</dbReference>
<feature type="binding site" evidence="3">
    <location>
        <begin position="87"/>
        <end position="90"/>
    </location>
    <ligand>
        <name>FAD</name>
        <dbReference type="ChEBI" id="CHEBI:57692"/>
    </ligand>
</feature>
<evidence type="ECO:0000256" key="2">
    <source>
        <dbReference type="ARBA" id="ARBA00023002"/>
    </source>
</evidence>
<name>A0A0N8GH32_9BACI</name>
<sequence>MDNRLLRDAPSELKYPDDMLSIIRKGLKPSQSKRIIIIGAGMSGLVAASTLKEAVHDVMILEGNKRIGGRVYTVRKPFTPGNYLDAGAMRIPDNHRLIFEYIRKFKLPFQAFQNSSSKDLFLVNNILVTRKQYETDPDILQYPLLENERGKTASELFIEATQPFLDLYNNSEHDEQLKLMKKYSNYSVGQFLSNNPFGKSLSLNAIRKINVILGIEGFPEFSFVDILKDIIYPIFRKETKFYEIAGGNDRLPYSFMDDLQSNIFLNQKVTRIIQSKSGVIVQTVNPLDGTGREYHGDYVIVTIPFTVFQFIDVVPYNSISFKKWQAIREVTNIPSVKIGIEFRSRFWEEMNYGNIISDLPTRFTYMPSHDIGSNKPGVMLASYSWGQNALLWNSKSKEAIISEVLKDLSRVYGNRVYTELLNYFVYNWSENPFSAGCFTLYTPGQAADIGDYIRTPEGRIHFAGEHTSSFHGWIEGAVESGIRAAHEVNGR</sequence>
<keyword evidence="2" id="KW-0560">Oxidoreductase</keyword>
<dbReference type="AlphaFoldDB" id="A0A0N8GH32"/>
<protein>
    <submittedName>
        <fullName evidence="5">Amine oxidase</fullName>
    </submittedName>
</protein>
<dbReference type="GO" id="GO:0001716">
    <property type="term" value="F:L-amino-acid oxidase activity"/>
    <property type="evidence" value="ECO:0007669"/>
    <property type="project" value="TreeGrafter"/>
</dbReference>